<keyword evidence="3" id="KW-1185">Reference proteome</keyword>
<organism evidence="2 3">
    <name type="scientific">Pacificitalea manganoxidans</name>
    <dbReference type="NCBI Taxonomy" id="1411902"/>
    <lineage>
        <taxon>Bacteria</taxon>
        <taxon>Pseudomonadati</taxon>
        <taxon>Pseudomonadota</taxon>
        <taxon>Alphaproteobacteria</taxon>
        <taxon>Rhodobacterales</taxon>
        <taxon>Paracoccaceae</taxon>
        <taxon>Pacificitalea</taxon>
    </lineage>
</organism>
<name>A0A291LXG5_9RHOB</name>
<sequence>MKPRFALDLRNDEIALLHRSRAGWLPVGSVRFDAPDLEARLHQLRDTATELEPAGPTVKLVLPNAQVLYTETAAAGGAGADSDEARVRQALQGATPYRVEDLAYDWQADGAAPQILRIAVVARVTLDEAESFAAAHGFVPLSCVAVPEPGTYPGEPFFGPSNGAAAVLDEGATVERDDDVLTLAAVGLSASDALAADDIATDSEPDVTVVPAENTPEPELQPGVAEAPAPYLDRFEDSPETVSTAAPESDQPDSTVPDQPEESQVPDGIAPEDTSALETPTPGASPFDTTASDSVAGADEARDLWAELDAEAAEAEATEMFADEPAAIVTEDTAAPVAPVAAAHSDAPPAEESPVKETRADTTPAVDTPAEETPAEDPSAESVPAEDARAEDVPAEASLADLDDPAPITSAPLGEDETAVAATPTPDATKVTPSQPVDPVVSDKSVPSEPAVTFHSLRATRESPARADSDTAPRHAPARPAPDLAAPDLTAPAAKGQSAKPASPDGNKASPEAMARADRAALAAAAGFAAGAGRKAPTGRLASLRRRFGKGDTPKPRPAQPPLDDSAGPVIGTPARAKRPAAAGPVPTPDPAAFAPVSGARTAGSLAKPGGAASAPAATTSTTAAAKPAATAPTASKPTASKPAASKPDTSKPGGAKPQSSGNGASVFGARPDTPRRSGRGLLVALAACLVAALLLIALWAGVLGEDERIAAVPPQASLPTDAMPEPELADEAEGDPLPEGLDPSTVATTAPTGAQSDAELTALAPQDDTVPPSTAADGAPLGDGGTSRVSDSLTADDLGVAADSQPERQALRDPGPRSDADLPDIDDPDLVGAPTAAELAARDVPDLAEAQRAYADTGIWQRPPERAAEPDDAPVDNAYLAAIDPSVGAHDAVALPPVLTDTPMAAPADPAAPDQSFALGDDGRVTPSAQGTLSPEGVLVYSGPPAVTPPARPGATGAEADLPATSSEDTLAEGLVAGNPDLPDRRPVARPGDLEDTAERTQLNGYTRDQLAGLQPRARPRSLQEAVAAATEAEPDDSADPSDPVATAPEAEMSDSALAVAASRLPRDRPSNIAQIVARTVAARPSQDAVAAAVASARQQAAVAPAAPVAAPAPAARRAEPEEEDEPEPVAARNQTVQPNIPTRASVAASATVKNGIRLGEVTLIGVFGTASNRRALVRLPSGRYVKVGIGDRVDGGQVAAIGKSELRYVKNGRNHVLAMPSEG</sequence>
<feature type="compositionally biased region" description="Acidic residues" evidence="1">
    <location>
        <begin position="728"/>
        <end position="737"/>
    </location>
</feature>
<dbReference type="Proteomes" id="UP000219050">
    <property type="component" value="Chromosome"/>
</dbReference>
<evidence type="ECO:0000313" key="2">
    <source>
        <dbReference type="EMBL" id="ATI41198.1"/>
    </source>
</evidence>
<dbReference type="RefSeq" id="WP_097372725.1">
    <property type="nucleotide sequence ID" value="NZ_CP021404.1"/>
</dbReference>
<protein>
    <recommendedName>
        <fullName evidence="4">Translation initiation factor 2</fullName>
    </recommendedName>
</protein>
<reference evidence="2 3" key="1">
    <citation type="submission" date="2017-05" db="EMBL/GenBank/DDBJ databases">
        <title>Comparative genomic and metabolic analysis of manganese-oxidizing mechanisms in Celeribater manganoxidans DY25T: its adaption to the environment of polymetallic nodule.</title>
        <authorList>
            <person name="Wang X."/>
        </authorList>
    </citation>
    <scope>NUCLEOTIDE SEQUENCE [LARGE SCALE GENOMIC DNA]</scope>
    <source>
        <strain evidence="2 3">DY25</strain>
    </source>
</reference>
<feature type="compositionally biased region" description="Basic and acidic residues" evidence="1">
    <location>
        <begin position="806"/>
        <end position="821"/>
    </location>
</feature>
<evidence type="ECO:0008006" key="4">
    <source>
        <dbReference type="Google" id="ProtNLM"/>
    </source>
</evidence>
<feature type="compositionally biased region" description="Basic and acidic residues" evidence="1">
    <location>
        <begin position="459"/>
        <end position="473"/>
    </location>
</feature>
<evidence type="ECO:0000313" key="3">
    <source>
        <dbReference type="Proteomes" id="UP000219050"/>
    </source>
</evidence>
<feature type="compositionally biased region" description="Low complexity" evidence="1">
    <location>
        <begin position="1104"/>
        <end position="1117"/>
    </location>
</feature>
<evidence type="ECO:0000256" key="1">
    <source>
        <dbReference type="SAM" id="MobiDB-lite"/>
    </source>
</evidence>
<feature type="compositionally biased region" description="Low complexity" evidence="1">
    <location>
        <begin position="906"/>
        <end position="915"/>
    </location>
</feature>
<proteinExistence type="predicted"/>
<feature type="region of interest" description="Disordered" evidence="1">
    <location>
        <begin position="901"/>
        <end position="1055"/>
    </location>
</feature>
<dbReference type="KEGG" id="cmag:CBW24_03740"/>
<feature type="compositionally biased region" description="Low complexity" evidence="1">
    <location>
        <begin position="419"/>
        <end position="448"/>
    </location>
</feature>
<feature type="compositionally biased region" description="Polar residues" evidence="1">
    <location>
        <begin position="240"/>
        <end position="257"/>
    </location>
</feature>
<dbReference type="InterPro" id="IPR018065">
    <property type="entry name" value="Ribosomal_eL34_CS"/>
</dbReference>
<dbReference type="EMBL" id="CP021404">
    <property type="protein sequence ID" value="ATI41198.1"/>
    <property type="molecule type" value="Genomic_DNA"/>
</dbReference>
<feature type="region of interest" description="Disordered" evidence="1">
    <location>
        <begin position="1104"/>
        <end position="1140"/>
    </location>
</feature>
<accession>A0A291LXG5</accession>
<dbReference type="OrthoDB" id="7870459at2"/>
<feature type="region of interest" description="Disordered" evidence="1">
    <location>
        <begin position="764"/>
        <end position="836"/>
    </location>
</feature>
<feature type="region of interest" description="Disordered" evidence="1">
    <location>
        <begin position="715"/>
        <end position="752"/>
    </location>
</feature>
<gene>
    <name evidence="2" type="ORF">CBW24_03740</name>
</gene>
<dbReference type="AlphaFoldDB" id="A0A291LXG5"/>
<feature type="compositionally biased region" description="Low complexity" evidence="1">
    <location>
        <begin position="481"/>
        <end position="494"/>
    </location>
</feature>
<feature type="compositionally biased region" description="Low complexity" evidence="1">
    <location>
        <begin position="607"/>
        <end position="648"/>
    </location>
</feature>
<feature type="compositionally biased region" description="Acidic residues" evidence="1">
    <location>
        <begin position="369"/>
        <end position="379"/>
    </location>
</feature>
<feature type="compositionally biased region" description="Low complexity" evidence="1">
    <location>
        <begin position="509"/>
        <end position="536"/>
    </location>
</feature>
<feature type="compositionally biased region" description="Acidic residues" evidence="1">
    <location>
        <begin position="306"/>
        <end position="317"/>
    </location>
</feature>
<feature type="region of interest" description="Disordered" evidence="1">
    <location>
        <begin position="204"/>
        <end position="673"/>
    </location>
</feature>
<feature type="compositionally biased region" description="Low complexity" evidence="1">
    <location>
        <begin position="318"/>
        <end position="352"/>
    </location>
</feature>
<dbReference type="PROSITE" id="PS01145">
    <property type="entry name" value="RIBOSOMAL_L34E"/>
    <property type="match status" value="1"/>
</dbReference>